<organism evidence="1 2">
    <name type="scientific">Tritrichomonas musculus</name>
    <dbReference type="NCBI Taxonomy" id="1915356"/>
    <lineage>
        <taxon>Eukaryota</taxon>
        <taxon>Metamonada</taxon>
        <taxon>Parabasalia</taxon>
        <taxon>Tritrichomonadida</taxon>
        <taxon>Tritrichomonadidae</taxon>
        <taxon>Tritrichomonas</taxon>
    </lineage>
</organism>
<evidence type="ECO:0000313" key="2">
    <source>
        <dbReference type="Proteomes" id="UP001470230"/>
    </source>
</evidence>
<reference evidence="1 2" key="1">
    <citation type="submission" date="2024-04" db="EMBL/GenBank/DDBJ databases">
        <title>Tritrichomonas musculus Genome.</title>
        <authorList>
            <person name="Alves-Ferreira E."/>
            <person name="Grigg M."/>
            <person name="Lorenzi H."/>
            <person name="Galac M."/>
        </authorList>
    </citation>
    <scope>NUCLEOTIDE SEQUENCE [LARGE SCALE GENOMIC DNA]</scope>
    <source>
        <strain evidence="1 2">EAF2021</strain>
    </source>
</reference>
<protein>
    <submittedName>
        <fullName evidence="1">Uncharacterized protein</fullName>
    </submittedName>
</protein>
<name>A0ABR2L5L7_9EUKA</name>
<keyword evidence="2" id="KW-1185">Reference proteome</keyword>
<dbReference type="Proteomes" id="UP001470230">
    <property type="component" value="Unassembled WGS sequence"/>
</dbReference>
<gene>
    <name evidence="1" type="ORF">M9Y10_000925</name>
</gene>
<accession>A0ABR2L5L7</accession>
<dbReference type="EMBL" id="JAPFFF010000001">
    <property type="protein sequence ID" value="KAK8898633.1"/>
    <property type="molecule type" value="Genomic_DNA"/>
</dbReference>
<evidence type="ECO:0000313" key="1">
    <source>
        <dbReference type="EMBL" id="KAK8898633.1"/>
    </source>
</evidence>
<sequence length="89" mass="10460">MMIGEELFPYNLEHTFVDDQDENGDTVIWSEFFVDVMKDENARLLISYYEKDLPVMKEKFSKPKNLPQDLVAILKYVDACMTFSNKILT</sequence>
<proteinExistence type="predicted"/>
<comment type="caution">
    <text evidence="1">The sequence shown here is derived from an EMBL/GenBank/DDBJ whole genome shotgun (WGS) entry which is preliminary data.</text>
</comment>